<evidence type="ECO:0000313" key="1">
    <source>
        <dbReference type="EMBL" id="KAG7319688.1"/>
    </source>
</evidence>
<keyword evidence="2" id="KW-1185">Reference proteome</keyword>
<gene>
    <name evidence="1" type="ORF">KOW79_016831</name>
</gene>
<organism evidence="1 2">
    <name type="scientific">Hemibagrus wyckioides</name>
    <dbReference type="NCBI Taxonomy" id="337641"/>
    <lineage>
        <taxon>Eukaryota</taxon>
        <taxon>Metazoa</taxon>
        <taxon>Chordata</taxon>
        <taxon>Craniata</taxon>
        <taxon>Vertebrata</taxon>
        <taxon>Euteleostomi</taxon>
        <taxon>Actinopterygii</taxon>
        <taxon>Neopterygii</taxon>
        <taxon>Teleostei</taxon>
        <taxon>Ostariophysi</taxon>
        <taxon>Siluriformes</taxon>
        <taxon>Bagridae</taxon>
        <taxon>Hemibagrus</taxon>
    </lineage>
</organism>
<name>A0A9D3NB58_9TELE</name>
<dbReference type="AlphaFoldDB" id="A0A9D3NB58"/>
<reference evidence="1 2" key="1">
    <citation type="submission" date="2021-06" db="EMBL/GenBank/DDBJ databases">
        <title>Chromosome-level genome assembly of the red-tail catfish (Hemibagrus wyckioides).</title>
        <authorList>
            <person name="Shao F."/>
        </authorList>
    </citation>
    <scope>NUCLEOTIDE SEQUENCE [LARGE SCALE GENOMIC DNA]</scope>
    <source>
        <strain evidence="1">EC202008001</strain>
        <tissue evidence="1">Blood</tissue>
    </source>
</reference>
<accession>A0A9D3NB58</accession>
<protein>
    <submittedName>
        <fullName evidence="1">Uncharacterized protein</fullName>
    </submittedName>
</protein>
<dbReference type="EMBL" id="JAHKSW010000020">
    <property type="protein sequence ID" value="KAG7319688.1"/>
    <property type="molecule type" value="Genomic_DNA"/>
</dbReference>
<proteinExistence type="predicted"/>
<dbReference type="Proteomes" id="UP000824219">
    <property type="component" value="Linkage Group LG20"/>
</dbReference>
<evidence type="ECO:0000313" key="2">
    <source>
        <dbReference type="Proteomes" id="UP000824219"/>
    </source>
</evidence>
<sequence length="97" mass="11281">MVCWNRFSQSTEFHVKLAKRRIIPPREAPPKGSLEDYPSQRVLKTTLDKLLAHTLSRAHTYMNAFTYIKPKRKPASVTVRMDWPLLQTSQKTQALQT</sequence>
<comment type="caution">
    <text evidence="1">The sequence shown here is derived from an EMBL/GenBank/DDBJ whole genome shotgun (WGS) entry which is preliminary data.</text>
</comment>